<dbReference type="AlphaFoldDB" id="A0A0C2TPU6"/>
<dbReference type="PANTHER" id="PTHR11903:SF37">
    <property type="entry name" value="PSI-PRODUCING OXYGENASE A"/>
    <property type="match status" value="1"/>
</dbReference>
<organism evidence="8 9">
    <name type="scientific">Amanita muscaria (strain Koide BX008)</name>
    <dbReference type="NCBI Taxonomy" id="946122"/>
    <lineage>
        <taxon>Eukaryota</taxon>
        <taxon>Fungi</taxon>
        <taxon>Dikarya</taxon>
        <taxon>Basidiomycota</taxon>
        <taxon>Agaricomycotina</taxon>
        <taxon>Agaricomycetes</taxon>
        <taxon>Agaricomycetidae</taxon>
        <taxon>Agaricales</taxon>
        <taxon>Pluteineae</taxon>
        <taxon>Amanitaceae</taxon>
        <taxon>Amanita</taxon>
    </lineage>
</organism>
<reference evidence="8 9" key="1">
    <citation type="submission" date="2014-04" db="EMBL/GenBank/DDBJ databases">
        <title>Evolutionary Origins and Diversification of the Mycorrhizal Mutualists.</title>
        <authorList>
            <consortium name="DOE Joint Genome Institute"/>
            <consortium name="Mycorrhizal Genomics Consortium"/>
            <person name="Kohler A."/>
            <person name="Kuo A."/>
            <person name="Nagy L.G."/>
            <person name="Floudas D."/>
            <person name="Copeland A."/>
            <person name="Barry K.W."/>
            <person name="Cichocki N."/>
            <person name="Veneault-Fourrey C."/>
            <person name="LaButti K."/>
            <person name="Lindquist E.A."/>
            <person name="Lipzen A."/>
            <person name="Lundell T."/>
            <person name="Morin E."/>
            <person name="Murat C."/>
            <person name="Riley R."/>
            <person name="Ohm R."/>
            <person name="Sun H."/>
            <person name="Tunlid A."/>
            <person name="Henrissat B."/>
            <person name="Grigoriev I.V."/>
            <person name="Hibbett D.S."/>
            <person name="Martin F."/>
        </authorList>
    </citation>
    <scope>NUCLEOTIDE SEQUENCE [LARGE SCALE GENOMIC DNA]</scope>
    <source>
        <strain evidence="8 9">Koide BX008</strain>
    </source>
</reference>
<sequence length="1070" mass="119802">MSLPSRRASLFLSKSKSSNGSGFSKDSPVQTPGGESKIFRDFRDQVKKGTPISYDIATMASVVDAIRHADAIDDRKFLLEHALTKVSRMDPGPKQQEVQNLIIRLLYNDLPHPPATGVGNTNCWRTADGSCNNLDAPDIGKAHTPYARSVQPSHPLPYNQLPDAGLLFDTLLKREGFVKHPAGLSSLFFAFATLVIHTVFRTSHERDHINQTSSYVDLAPLYGHDQAHQNKIRIRDGYGLIYPDSFAEYRLLLLPPAVCTLLVLFSRNHNYIARKLYEINEKGTFKDPKHLKEDLKISQDEEIFQVARLINCGWFGSIVFSDYFSCILGLVRQGNSWSLNPFGEIRNLDHSIFERGKGNACSVEVGVGIEQEVRSLIAIQFNCLYRWHATISAEDEKWTDQVFGKLFPDKPISEVTVDDFKYVAKKAQQELPEAAEWTFGNLKRQADGRFKDEDLAGVLQNATEHPAGAFRARGTPPIMRLNEVMGIEQSRAWGVCSLNDFRKFLGLKTYKSFLEWNSNPEIAETAEKLYGDIERLELYVGLQAEEAKEIMDGAGLCPGYTISRAILSDAIALTRGDRFFTHDFSPQNLTAWGFADCQRDPNAFGFGSTLGRLILRTLPHDYTRNSVYAFFPLMVPGAMKTHLSNLNRLDDYDISRPKPDARSRFVSDYAQVGEILQNTEVFTSEYAARAARIHRGKGFYTVENEMEQEAVVHSLVSTSGDEKALSLTNQVGDYFYNTTRKLVEEKSFTFVGGKVRGVDVAQHVAKLVSVYWTATEVAGIKLKTSAQSEGKYTPLELYDMLAEIYDFVFLDVDKAKFVVLGQKATGHIHDLIPLIKSESGIQKSLIDKIGGTLRKSKTAGHSELIKRIQEISRSPDQLAITLLALMVSTTAELSLALTNMLNLYIGSNHGADIATLATSSDVKDKLHGYVYEALRIAPPFRGVYRTCKENKQVLNFSAQANDRIFLDVYRANTNGNKFPDPHVVDPSRDSQTVFYPDGLYKALGEPLTVKIMSEVLRAIFSLKNVRRAAGNSGQLQRFKDADHARLLYVYIGTGDVPTAWPTSWMIEYDV</sequence>
<evidence type="ECO:0000313" key="9">
    <source>
        <dbReference type="Proteomes" id="UP000054549"/>
    </source>
</evidence>
<dbReference type="PANTHER" id="PTHR11903">
    <property type="entry name" value="PROSTAGLANDIN G/H SYNTHASE"/>
    <property type="match status" value="1"/>
</dbReference>
<dbReference type="InterPro" id="IPR019791">
    <property type="entry name" value="Haem_peroxidase_animal"/>
</dbReference>
<evidence type="ECO:0000313" key="8">
    <source>
        <dbReference type="EMBL" id="KIL69254.1"/>
    </source>
</evidence>
<dbReference type="GO" id="GO:0016705">
    <property type="term" value="F:oxidoreductase activity, acting on paired donors, with incorporation or reduction of molecular oxygen"/>
    <property type="evidence" value="ECO:0007669"/>
    <property type="project" value="InterPro"/>
</dbReference>
<dbReference type="InParanoid" id="A0A0C2TPU6"/>
<accession>A0A0C2TPU6</accession>
<dbReference type="GO" id="GO:0020037">
    <property type="term" value="F:heme binding"/>
    <property type="evidence" value="ECO:0007669"/>
    <property type="project" value="InterPro"/>
</dbReference>
<dbReference type="CDD" id="cd09817">
    <property type="entry name" value="linoleate_diol_synthase_like"/>
    <property type="match status" value="1"/>
</dbReference>
<feature type="compositionally biased region" description="Low complexity" evidence="7">
    <location>
        <begin position="1"/>
        <end position="27"/>
    </location>
</feature>
<dbReference type="InterPro" id="IPR036396">
    <property type="entry name" value="Cyt_P450_sf"/>
</dbReference>
<keyword evidence="2 6" id="KW-0479">Metal-binding</keyword>
<keyword evidence="9" id="KW-1185">Reference proteome</keyword>
<evidence type="ECO:0000256" key="1">
    <source>
        <dbReference type="ARBA" id="ARBA00022617"/>
    </source>
</evidence>
<dbReference type="GO" id="GO:0004601">
    <property type="term" value="F:peroxidase activity"/>
    <property type="evidence" value="ECO:0007669"/>
    <property type="project" value="InterPro"/>
</dbReference>
<dbReference type="GO" id="GO:0005506">
    <property type="term" value="F:iron ion binding"/>
    <property type="evidence" value="ECO:0007669"/>
    <property type="project" value="InterPro"/>
</dbReference>
<dbReference type="SUPFAM" id="SSF48113">
    <property type="entry name" value="Heme-dependent peroxidases"/>
    <property type="match status" value="1"/>
</dbReference>
<evidence type="ECO:0000256" key="5">
    <source>
        <dbReference type="ARBA" id="ARBA00023004"/>
    </source>
</evidence>
<keyword evidence="5 6" id="KW-0408">Iron</keyword>
<protein>
    <recommendedName>
        <fullName evidence="10">Linoleate diol synthase</fullName>
    </recommendedName>
</protein>
<dbReference type="GO" id="GO:0051213">
    <property type="term" value="F:dioxygenase activity"/>
    <property type="evidence" value="ECO:0007669"/>
    <property type="project" value="UniProtKB-KW"/>
</dbReference>
<evidence type="ECO:0008006" key="10">
    <source>
        <dbReference type="Google" id="ProtNLM"/>
    </source>
</evidence>
<dbReference type="Pfam" id="PF03098">
    <property type="entry name" value="An_peroxidase"/>
    <property type="match status" value="2"/>
</dbReference>
<dbReference type="InterPro" id="IPR010255">
    <property type="entry name" value="Haem_peroxidase_sf"/>
</dbReference>
<dbReference type="Gene3D" id="1.10.640.10">
    <property type="entry name" value="Haem peroxidase domain superfamily, animal type"/>
    <property type="match status" value="1"/>
</dbReference>
<name>A0A0C2TPU6_AMAMK</name>
<evidence type="ECO:0000256" key="6">
    <source>
        <dbReference type="PIRSR" id="PIRSR619791-2"/>
    </source>
</evidence>
<keyword evidence="4" id="KW-0560">Oxidoreductase</keyword>
<dbReference type="STRING" id="946122.A0A0C2TPU6"/>
<evidence type="ECO:0000256" key="4">
    <source>
        <dbReference type="ARBA" id="ARBA00023002"/>
    </source>
</evidence>
<dbReference type="Proteomes" id="UP000054549">
    <property type="component" value="Unassembled WGS sequence"/>
</dbReference>
<dbReference type="HOGENOM" id="CLU_002329_0_0_1"/>
<proteinExistence type="predicted"/>
<dbReference type="GO" id="GO:0006631">
    <property type="term" value="P:fatty acid metabolic process"/>
    <property type="evidence" value="ECO:0007669"/>
    <property type="project" value="UniProtKB-ARBA"/>
</dbReference>
<dbReference type="EMBL" id="KN818226">
    <property type="protein sequence ID" value="KIL69254.1"/>
    <property type="molecule type" value="Genomic_DNA"/>
</dbReference>
<gene>
    <name evidence="8" type="ORF">M378DRAFT_7939</name>
</gene>
<feature type="region of interest" description="Disordered" evidence="7">
    <location>
        <begin position="1"/>
        <end position="36"/>
    </location>
</feature>
<dbReference type="PROSITE" id="PS50292">
    <property type="entry name" value="PEROXIDASE_3"/>
    <property type="match status" value="1"/>
</dbReference>
<feature type="binding site" description="axial binding residue" evidence="6">
    <location>
        <position position="388"/>
    </location>
    <ligand>
        <name>heme b</name>
        <dbReference type="ChEBI" id="CHEBI:60344"/>
    </ligand>
    <ligandPart>
        <name>Fe</name>
        <dbReference type="ChEBI" id="CHEBI:18248"/>
    </ligandPart>
</feature>
<dbReference type="Gene3D" id="1.10.630.10">
    <property type="entry name" value="Cytochrome P450"/>
    <property type="match status" value="1"/>
</dbReference>
<keyword evidence="3" id="KW-0223">Dioxygenase</keyword>
<evidence type="ECO:0000256" key="2">
    <source>
        <dbReference type="ARBA" id="ARBA00022723"/>
    </source>
</evidence>
<dbReference type="InterPro" id="IPR034812">
    <property type="entry name" value="Ppo-like_N"/>
</dbReference>
<dbReference type="GO" id="GO:0004497">
    <property type="term" value="F:monooxygenase activity"/>
    <property type="evidence" value="ECO:0007669"/>
    <property type="project" value="InterPro"/>
</dbReference>
<keyword evidence="1 6" id="KW-0349">Heme</keyword>
<dbReference type="GO" id="GO:0006979">
    <property type="term" value="P:response to oxidative stress"/>
    <property type="evidence" value="ECO:0007669"/>
    <property type="project" value="InterPro"/>
</dbReference>
<evidence type="ECO:0000256" key="7">
    <source>
        <dbReference type="SAM" id="MobiDB-lite"/>
    </source>
</evidence>
<dbReference type="InterPro" id="IPR037120">
    <property type="entry name" value="Haem_peroxidase_sf_animal"/>
</dbReference>
<dbReference type="InterPro" id="IPR050783">
    <property type="entry name" value="Oxylipin_biosynth_metab"/>
</dbReference>
<dbReference type="SUPFAM" id="SSF48264">
    <property type="entry name" value="Cytochrome P450"/>
    <property type="match status" value="1"/>
</dbReference>
<dbReference type="OrthoDB" id="823504at2759"/>
<evidence type="ECO:0000256" key="3">
    <source>
        <dbReference type="ARBA" id="ARBA00022964"/>
    </source>
</evidence>